<dbReference type="Proteomes" id="UP000521868">
    <property type="component" value="Unassembled WGS sequence"/>
</dbReference>
<name>A0A7X6DGS1_9BURK</name>
<gene>
    <name evidence="2" type="ORF">RAMLITH_13650</name>
</gene>
<proteinExistence type="predicted"/>
<evidence type="ECO:0000313" key="2">
    <source>
        <dbReference type="EMBL" id="NKE66869.1"/>
    </source>
</evidence>
<dbReference type="AlphaFoldDB" id="A0A7X6DGS1"/>
<evidence type="ECO:0000313" key="3">
    <source>
        <dbReference type="Proteomes" id="UP000521868"/>
    </source>
</evidence>
<reference evidence="2 3" key="1">
    <citation type="journal article" date="2020" name="Nature">
        <title>Bacterial chemolithoautotrophy via manganese oxidation.</title>
        <authorList>
            <person name="Yu H."/>
            <person name="Leadbetter J.R."/>
        </authorList>
    </citation>
    <scope>NUCLEOTIDE SEQUENCE [LARGE SCALE GENOMIC DNA]</scope>
    <source>
        <strain evidence="2 3">RBP-1</strain>
    </source>
</reference>
<accession>A0A7X6DGS1</accession>
<dbReference type="GO" id="GO:0003676">
    <property type="term" value="F:nucleic acid binding"/>
    <property type="evidence" value="ECO:0007669"/>
    <property type="project" value="InterPro"/>
</dbReference>
<protein>
    <submittedName>
        <fullName evidence="2">Uncharacterized protein</fullName>
    </submittedName>
</protein>
<dbReference type="EMBL" id="VTOX01000004">
    <property type="protein sequence ID" value="NKE66869.1"/>
    <property type="molecule type" value="Genomic_DNA"/>
</dbReference>
<dbReference type="RefSeq" id="WP_168107986.1">
    <property type="nucleotide sequence ID" value="NZ_VTOX01000004.1"/>
</dbReference>
<keyword evidence="3" id="KW-1185">Reference proteome</keyword>
<dbReference type="InterPro" id="IPR036397">
    <property type="entry name" value="RNaseH_sf"/>
</dbReference>
<evidence type="ECO:0000256" key="1">
    <source>
        <dbReference type="SAM" id="MobiDB-lite"/>
    </source>
</evidence>
<sequence length="155" mass="17373">MLFDSPRGLQDWGRRDTGKDVTGAKAADGIKELMLRHRPDVVVICDPDDRRGPGAMRVKRIHKAIAKPVSDVGAKLAIVSRRDVRIAFAQFGAINKQDIADAIGRRIEALSIRVPPPRKKWEGEDKRMGLFDAASRALTYYQMEEQAPEEHDART</sequence>
<comment type="caution">
    <text evidence="2">The sequence shown here is derived from an EMBL/GenBank/DDBJ whole genome shotgun (WGS) entry which is preliminary data.</text>
</comment>
<organism evidence="2 3">
    <name type="scientific">Ramlibacter lithotrophicus</name>
    <dbReference type="NCBI Taxonomy" id="2606681"/>
    <lineage>
        <taxon>Bacteria</taxon>
        <taxon>Pseudomonadati</taxon>
        <taxon>Pseudomonadota</taxon>
        <taxon>Betaproteobacteria</taxon>
        <taxon>Burkholderiales</taxon>
        <taxon>Comamonadaceae</taxon>
        <taxon>Ramlibacter</taxon>
    </lineage>
</organism>
<dbReference type="Gene3D" id="3.30.420.10">
    <property type="entry name" value="Ribonuclease H-like superfamily/Ribonuclease H"/>
    <property type="match status" value="1"/>
</dbReference>
<feature type="region of interest" description="Disordered" evidence="1">
    <location>
        <begin position="1"/>
        <end position="23"/>
    </location>
</feature>